<dbReference type="AlphaFoldDB" id="A0A0G0W9T3"/>
<name>A0A0G0W9T3_9BACT</name>
<evidence type="ECO:0000313" key="2">
    <source>
        <dbReference type="EMBL" id="KKR71977.1"/>
    </source>
</evidence>
<sequence>MNVMTKTPFVLLILTSLFLIDNELVVYGQTPPNYSITGLLVSISASIGAPILKLWGYGAPNSRVELSGDRVSDFAYTRVDGYFEFPKTYLPQATDIFYPELCLTEIDQAGRVTPPTCIPRLLAIKDSYNVGPVILPPTLSLTEGVIGATAQSEAGGITIPNSEVRVVLAEDNANQRLVNFNIVKPALAYYIPNYTIKSDNQGHFSFNMPGVNPNDWRVFVFTNYSQEARSPKSNTLKFVIISPTASAIENIWTFILSLFTFPALIILEIVVILLIVSKDKKSPCT</sequence>
<proteinExistence type="predicted"/>
<accession>A0A0G0W9T3</accession>
<reference evidence="2 3" key="1">
    <citation type="journal article" date="2015" name="Nature">
        <title>rRNA introns, odd ribosomes, and small enigmatic genomes across a large radiation of phyla.</title>
        <authorList>
            <person name="Brown C.T."/>
            <person name="Hug L.A."/>
            <person name="Thomas B.C."/>
            <person name="Sharon I."/>
            <person name="Castelle C.J."/>
            <person name="Singh A."/>
            <person name="Wilkins M.J."/>
            <person name="Williams K.H."/>
            <person name="Banfield J.F."/>
        </authorList>
    </citation>
    <scope>NUCLEOTIDE SEQUENCE [LARGE SCALE GENOMIC DNA]</scope>
</reference>
<protein>
    <submittedName>
        <fullName evidence="2">Uncharacterized protein</fullName>
    </submittedName>
</protein>
<keyword evidence="1" id="KW-0812">Transmembrane</keyword>
<dbReference type="Proteomes" id="UP000034013">
    <property type="component" value="Unassembled WGS sequence"/>
</dbReference>
<gene>
    <name evidence="2" type="ORF">UU16_C0049G0008</name>
</gene>
<evidence type="ECO:0000256" key="1">
    <source>
        <dbReference type="SAM" id="Phobius"/>
    </source>
</evidence>
<feature type="transmembrane region" description="Helical" evidence="1">
    <location>
        <begin position="251"/>
        <end position="276"/>
    </location>
</feature>
<evidence type="ECO:0000313" key="3">
    <source>
        <dbReference type="Proteomes" id="UP000034013"/>
    </source>
</evidence>
<dbReference type="EMBL" id="LBZO01000049">
    <property type="protein sequence ID" value="KKR71977.1"/>
    <property type="molecule type" value="Genomic_DNA"/>
</dbReference>
<keyword evidence="1" id="KW-1133">Transmembrane helix</keyword>
<organism evidence="2 3">
    <name type="scientific">Candidatus Woesebacteria bacterium GW2011_GWA2_40_7</name>
    <dbReference type="NCBI Taxonomy" id="1618562"/>
    <lineage>
        <taxon>Bacteria</taxon>
        <taxon>Candidatus Woeseibacteriota</taxon>
    </lineage>
</organism>
<comment type="caution">
    <text evidence="2">The sequence shown here is derived from an EMBL/GenBank/DDBJ whole genome shotgun (WGS) entry which is preliminary data.</text>
</comment>
<keyword evidence="1" id="KW-0472">Membrane</keyword>